<protein>
    <submittedName>
        <fullName evidence="1">Uncharacterized protein</fullName>
    </submittedName>
</protein>
<dbReference type="EMBL" id="GBRH01247937">
    <property type="protein sequence ID" value="JAD49958.1"/>
    <property type="molecule type" value="Transcribed_RNA"/>
</dbReference>
<organism evidence="1">
    <name type="scientific">Arundo donax</name>
    <name type="common">Giant reed</name>
    <name type="synonym">Donax arundinaceus</name>
    <dbReference type="NCBI Taxonomy" id="35708"/>
    <lineage>
        <taxon>Eukaryota</taxon>
        <taxon>Viridiplantae</taxon>
        <taxon>Streptophyta</taxon>
        <taxon>Embryophyta</taxon>
        <taxon>Tracheophyta</taxon>
        <taxon>Spermatophyta</taxon>
        <taxon>Magnoliopsida</taxon>
        <taxon>Liliopsida</taxon>
        <taxon>Poales</taxon>
        <taxon>Poaceae</taxon>
        <taxon>PACMAD clade</taxon>
        <taxon>Arundinoideae</taxon>
        <taxon>Arundineae</taxon>
        <taxon>Arundo</taxon>
    </lineage>
</organism>
<dbReference type="AlphaFoldDB" id="A0A0A9AJB3"/>
<reference evidence="1" key="2">
    <citation type="journal article" date="2015" name="Data Brief">
        <title>Shoot transcriptome of the giant reed, Arundo donax.</title>
        <authorList>
            <person name="Barrero R.A."/>
            <person name="Guerrero F.D."/>
            <person name="Moolhuijzen P."/>
            <person name="Goolsby J.A."/>
            <person name="Tidwell J."/>
            <person name="Bellgard S.E."/>
            <person name="Bellgard M.I."/>
        </authorList>
    </citation>
    <scope>NUCLEOTIDE SEQUENCE</scope>
    <source>
        <tissue evidence="1">Shoot tissue taken approximately 20 cm above the soil surface</tissue>
    </source>
</reference>
<sequence length="32" mass="3323">MAGLPVLGEPQALGSLPMSRICVVLAVSSRRN</sequence>
<evidence type="ECO:0000313" key="1">
    <source>
        <dbReference type="EMBL" id="JAD49958.1"/>
    </source>
</evidence>
<reference evidence="1" key="1">
    <citation type="submission" date="2014-09" db="EMBL/GenBank/DDBJ databases">
        <authorList>
            <person name="Magalhaes I.L.F."/>
            <person name="Oliveira U."/>
            <person name="Santos F.R."/>
            <person name="Vidigal T.H.D.A."/>
            <person name="Brescovit A.D."/>
            <person name="Santos A.J."/>
        </authorList>
    </citation>
    <scope>NUCLEOTIDE SEQUENCE</scope>
    <source>
        <tissue evidence="1">Shoot tissue taken approximately 20 cm above the soil surface</tissue>
    </source>
</reference>
<proteinExistence type="predicted"/>
<name>A0A0A9AJB3_ARUDO</name>
<accession>A0A0A9AJB3</accession>